<accession>A0A1V0EEA4</accession>
<reference evidence="2" key="1">
    <citation type="journal article" date="2017" name="Curr. Microbiol.">
        <title>Genomic Diversity of Type B3 Bacteriophages of Caulobacter crescentus.</title>
        <authorList>
            <person name="Ash K.T."/>
            <person name="Drake K.M."/>
            <person name="Gibbs W.S."/>
            <person name="Ely B."/>
        </authorList>
    </citation>
    <scope>NUCLEOTIDE SEQUENCE [LARGE SCALE GENOMIC DNA]</scope>
</reference>
<evidence type="ECO:0000313" key="1">
    <source>
        <dbReference type="EMBL" id="ARB15194.1"/>
    </source>
</evidence>
<dbReference type="Proteomes" id="UP000222485">
    <property type="component" value="Genome"/>
</dbReference>
<proteinExistence type="predicted"/>
<protein>
    <submittedName>
        <fullName evidence="1">Uncharacterized protein</fullName>
    </submittedName>
</protein>
<dbReference type="EMBL" id="KY555146">
    <property type="protein sequence ID" value="ARB15194.1"/>
    <property type="molecule type" value="Genomic_DNA"/>
</dbReference>
<name>A0A1V0EEA4_9CAUD</name>
<evidence type="ECO:0000313" key="2">
    <source>
        <dbReference type="Proteomes" id="UP000222485"/>
    </source>
</evidence>
<organism evidence="1 2">
    <name type="scientific">Caulobacter phage Ccr32</name>
    <dbReference type="NCBI Taxonomy" id="1959738"/>
    <lineage>
        <taxon>Viruses</taxon>
        <taxon>Duplodnaviria</taxon>
        <taxon>Heunggongvirae</taxon>
        <taxon>Uroviricota</taxon>
        <taxon>Caudoviricetes</taxon>
        <taxon>Jeanschmidtviridae</taxon>
        <taxon>Shapirovirus</taxon>
        <taxon>Shapirovirus cbk</taxon>
    </lineage>
</organism>
<sequence>MAQRLKIKEVVVAQQDAVYHWRGEEGDEYRVMSLVHVQTVDGRWFLMPAMRPFTRAEEAAFDEACGEILFGMKTRYSDPQAFADIVRAAGSIDPDLWVEYQPDTRTIEERFHDDWVEEQFDRQRYAA</sequence>
<gene>
    <name evidence="1" type="ORF">Ccr32_gp276</name>
</gene>